<protein>
    <submittedName>
        <fullName evidence="2">Cobalamin ABC transporter substrate-binding protein</fullName>
    </submittedName>
</protein>
<organism evidence="2 3">
    <name type="scientific">Mesoterricola silvestris</name>
    <dbReference type="NCBI Taxonomy" id="2927979"/>
    <lineage>
        <taxon>Bacteria</taxon>
        <taxon>Pseudomonadati</taxon>
        <taxon>Acidobacteriota</taxon>
        <taxon>Holophagae</taxon>
        <taxon>Holophagales</taxon>
        <taxon>Holophagaceae</taxon>
        <taxon>Mesoterricola</taxon>
    </lineage>
</organism>
<sequence>MDTRPSMRRLLSILFLPALLWAGGPVRVVSQTVGTDELLVALAAPGQIAALSHLARDPEFTPDVRANAKYPCLRTGSAEDVLHFRPGLVLAAAWTAPETLTILRRAKVDLVVVDRFETLDDLYDSARRIGAALGRRERAEELIGQWKARVAELDRRLKGVRAVRVLAVGLYPFTAGAGTTFQDMCDHAGALNVAAEQGIRGHQPTPGEKVLTWKVDVLVTDKGEHMAERLRALAPYKYLGALRRGSLVEVPGPLMSATSQARIDAYEFLARALHPERFR</sequence>
<name>A0AA48GMT3_9BACT</name>
<accession>A0AA48GMT3</accession>
<dbReference type="Pfam" id="PF01497">
    <property type="entry name" value="Peripla_BP_2"/>
    <property type="match status" value="1"/>
</dbReference>
<dbReference type="RefSeq" id="WP_316413776.1">
    <property type="nucleotide sequence ID" value="NZ_AP027080.1"/>
</dbReference>
<dbReference type="EMBL" id="AP027080">
    <property type="protein sequence ID" value="BDU70875.1"/>
    <property type="molecule type" value="Genomic_DNA"/>
</dbReference>
<feature type="domain" description="Fe/B12 periplasmic-binding" evidence="1">
    <location>
        <begin position="27"/>
        <end position="277"/>
    </location>
</feature>
<evidence type="ECO:0000313" key="3">
    <source>
        <dbReference type="Proteomes" id="UP001238179"/>
    </source>
</evidence>
<gene>
    <name evidence="2" type="ORF">METEAL_00490</name>
</gene>
<dbReference type="Proteomes" id="UP001238179">
    <property type="component" value="Chromosome"/>
</dbReference>
<dbReference type="GO" id="GO:0071281">
    <property type="term" value="P:cellular response to iron ion"/>
    <property type="evidence" value="ECO:0007669"/>
    <property type="project" value="TreeGrafter"/>
</dbReference>
<evidence type="ECO:0000259" key="1">
    <source>
        <dbReference type="PROSITE" id="PS50983"/>
    </source>
</evidence>
<reference evidence="3" key="1">
    <citation type="journal article" date="2023" name="Int. J. Syst. Evol. Microbiol.">
        <title>Mesoterricola silvestris gen. nov., sp. nov., Mesoterricola sediminis sp. nov., Geothrix oryzae sp. nov., Geothrix edaphica sp. nov., Geothrix rubra sp. nov., and Geothrix limicola sp. nov., six novel members of Acidobacteriota isolated from soils.</title>
        <authorList>
            <person name="Itoh H."/>
            <person name="Sugisawa Y."/>
            <person name="Mise K."/>
            <person name="Xu Z."/>
            <person name="Kuniyasu M."/>
            <person name="Ushijima N."/>
            <person name="Kawano K."/>
            <person name="Kobayashi E."/>
            <person name="Shiratori Y."/>
            <person name="Masuda Y."/>
            <person name="Senoo K."/>
        </authorList>
    </citation>
    <scope>NUCLEOTIDE SEQUENCE [LARGE SCALE GENOMIC DNA]</scope>
    <source>
        <strain evidence="3">W79</strain>
    </source>
</reference>
<dbReference type="AlphaFoldDB" id="A0AA48GMT3"/>
<dbReference type="InterPro" id="IPR050902">
    <property type="entry name" value="ABC_Transporter_SBP"/>
</dbReference>
<dbReference type="PANTHER" id="PTHR30535">
    <property type="entry name" value="VITAMIN B12-BINDING PROTEIN"/>
    <property type="match status" value="1"/>
</dbReference>
<evidence type="ECO:0000313" key="2">
    <source>
        <dbReference type="EMBL" id="BDU70875.1"/>
    </source>
</evidence>
<dbReference type="Gene3D" id="3.40.50.1980">
    <property type="entry name" value="Nitrogenase molybdenum iron protein domain"/>
    <property type="match status" value="2"/>
</dbReference>
<dbReference type="PANTHER" id="PTHR30535:SF34">
    <property type="entry name" value="MOLYBDATE-BINDING PROTEIN MOLA"/>
    <property type="match status" value="1"/>
</dbReference>
<dbReference type="PROSITE" id="PS50983">
    <property type="entry name" value="FE_B12_PBP"/>
    <property type="match status" value="1"/>
</dbReference>
<dbReference type="KEGG" id="msil:METEAL_00490"/>
<keyword evidence="3" id="KW-1185">Reference proteome</keyword>
<proteinExistence type="predicted"/>
<dbReference type="InterPro" id="IPR002491">
    <property type="entry name" value="ABC_transptr_periplasmic_BD"/>
</dbReference>
<dbReference type="SUPFAM" id="SSF53807">
    <property type="entry name" value="Helical backbone' metal receptor"/>
    <property type="match status" value="1"/>
</dbReference>